<feature type="transmembrane region" description="Helical" evidence="1">
    <location>
        <begin position="188"/>
        <end position="221"/>
    </location>
</feature>
<feature type="transmembrane region" description="Helical" evidence="1">
    <location>
        <begin position="401"/>
        <end position="419"/>
    </location>
</feature>
<feature type="transmembrane region" description="Helical" evidence="1">
    <location>
        <begin position="297"/>
        <end position="316"/>
    </location>
</feature>
<evidence type="ECO:0000256" key="1">
    <source>
        <dbReference type="SAM" id="Phobius"/>
    </source>
</evidence>
<dbReference type="AlphaFoldDB" id="A0A0W8E2N1"/>
<gene>
    <name evidence="2" type="ORF">ASZ90_019755</name>
</gene>
<feature type="transmembrane region" description="Helical" evidence="1">
    <location>
        <begin position="341"/>
        <end position="365"/>
    </location>
</feature>
<comment type="caution">
    <text evidence="2">The sequence shown here is derived from an EMBL/GenBank/DDBJ whole genome shotgun (WGS) entry which is preliminary data.</text>
</comment>
<feature type="transmembrane region" description="Helical" evidence="1">
    <location>
        <begin position="104"/>
        <end position="126"/>
    </location>
</feature>
<feature type="transmembrane region" description="Helical" evidence="1">
    <location>
        <begin position="431"/>
        <end position="452"/>
    </location>
</feature>
<keyword evidence="1" id="KW-0472">Membrane</keyword>
<feature type="transmembrane region" description="Helical" evidence="1">
    <location>
        <begin position="163"/>
        <end position="182"/>
    </location>
</feature>
<feature type="transmembrane region" description="Helical" evidence="1">
    <location>
        <begin position="377"/>
        <end position="395"/>
    </location>
</feature>
<dbReference type="EMBL" id="LNQE01001905">
    <property type="protein sequence ID" value="KUG02862.1"/>
    <property type="molecule type" value="Genomic_DNA"/>
</dbReference>
<evidence type="ECO:0000313" key="2">
    <source>
        <dbReference type="EMBL" id="KUG02862.1"/>
    </source>
</evidence>
<proteinExistence type="predicted"/>
<sequence>MEDSNRSNVPYIIIAIVFFLIIHILFYAIKLNVSVSSGELVDTDNYMRLVRVEQLAETGDWYDSTIHRNNYPFGDTLHWTRPLDVLLLLGAGPLMPWLGLKKALLYWGIVISPILGILSMLALVWATKPILVQQAQRLLLIILIAQPLLFQVFIFGRPDHHSLLALLFILLLGCLTRMLASIDLKKHSILAGLIAAAATWVSVEAIFSIIMVFVALIILWIMNKDNYALMLRFFSLSLLGFTTLFLLVERPLSLVFTAAEYDKLSVVYVFVYLIAAAFSMGLAMIKNAHWRTRTLSAVTLALPSVLAIYLAFPAFFHGPMSGVNPAIVPIWLSKVSEIQPLLLSGYFTSISFLGSAGLALSYLIIYYITKTCTGIKAPMLLLSTGFIFFTALTLYQIRMGFYSSIIISILLAFMLKDIIEYLSKRPNKMTSFMRAGITILVILGFPSAGLMASSLQEDPPYKYQDVKTLSRYLNEYQDEHPDTANILASIDFGPEILYRTDYNIISAPYHRNDRGIIYTYEVMTSDNMEKVKGMLAEREIDLIAIAPDSKEIVMYRTENNPLAFYERLKSDAVPEWLTKLKLPENVKKSFIIYKVGL</sequence>
<reference evidence="2" key="1">
    <citation type="journal article" date="2015" name="Proc. Natl. Acad. Sci. U.S.A.">
        <title>Networks of energetic and metabolic interactions define dynamics in microbial communities.</title>
        <authorList>
            <person name="Embree M."/>
            <person name="Liu J.K."/>
            <person name="Al-Bassam M.M."/>
            <person name="Zengler K."/>
        </authorList>
    </citation>
    <scope>NUCLEOTIDE SEQUENCE</scope>
</reference>
<feature type="transmembrane region" description="Helical" evidence="1">
    <location>
        <begin position="12"/>
        <end position="29"/>
    </location>
</feature>
<accession>A0A0W8E2N1</accession>
<keyword evidence="1" id="KW-1133">Transmembrane helix</keyword>
<feature type="transmembrane region" description="Helical" evidence="1">
    <location>
        <begin position="138"/>
        <end position="156"/>
    </location>
</feature>
<protein>
    <submittedName>
        <fullName evidence="2">Uncharacterized protein</fullName>
    </submittedName>
</protein>
<name>A0A0W8E2N1_9ZZZZ</name>
<feature type="transmembrane region" description="Helical" evidence="1">
    <location>
        <begin position="228"/>
        <end position="247"/>
    </location>
</feature>
<feature type="transmembrane region" description="Helical" evidence="1">
    <location>
        <begin position="267"/>
        <end position="285"/>
    </location>
</feature>
<keyword evidence="1" id="KW-0812">Transmembrane</keyword>
<organism evidence="2">
    <name type="scientific">hydrocarbon metagenome</name>
    <dbReference type="NCBI Taxonomy" id="938273"/>
    <lineage>
        <taxon>unclassified sequences</taxon>
        <taxon>metagenomes</taxon>
        <taxon>ecological metagenomes</taxon>
    </lineage>
</organism>